<gene>
    <name evidence="1" type="ORF">CSAL01_11933</name>
</gene>
<name>A0A135UM26_9PEZI</name>
<keyword evidence="2" id="KW-1185">Reference proteome</keyword>
<comment type="caution">
    <text evidence="1">The sequence shown here is derived from an EMBL/GenBank/DDBJ whole genome shotgun (WGS) entry which is preliminary data.</text>
</comment>
<proteinExistence type="predicted"/>
<dbReference type="EMBL" id="JFFI01001279">
    <property type="protein sequence ID" value="KXH61450.1"/>
    <property type="molecule type" value="Genomic_DNA"/>
</dbReference>
<accession>A0A135UM26</accession>
<dbReference type="Proteomes" id="UP000070121">
    <property type="component" value="Unassembled WGS sequence"/>
</dbReference>
<protein>
    <submittedName>
        <fullName evidence="1">Uncharacterized protein</fullName>
    </submittedName>
</protein>
<evidence type="ECO:0000313" key="2">
    <source>
        <dbReference type="Proteomes" id="UP000070121"/>
    </source>
</evidence>
<organism evidence="1 2">
    <name type="scientific">Colletotrichum salicis</name>
    <dbReference type="NCBI Taxonomy" id="1209931"/>
    <lineage>
        <taxon>Eukaryota</taxon>
        <taxon>Fungi</taxon>
        <taxon>Dikarya</taxon>
        <taxon>Ascomycota</taxon>
        <taxon>Pezizomycotina</taxon>
        <taxon>Sordariomycetes</taxon>
        <taxon>Hypocreomycetidae</taxon>
        <taxon>Glomerellales</taxon>
        <taxon>Glomerellaceae</taxon>
        <taxon>Colletotrichum</taxon>
        <taxon>Colletotrichum acutatum species complex</taxon>
    </lineage>
</organism>
<sequence>MSSQGRPLFRFERYVRAAPVRYDPFLPAVKSTTVSASDRHRHVRGLDFSLSFSDTYLTLVSAPAEGKRDVSSLSRKRRGMGRSGGVNDFLLKLLEAEFDLTWSRDLNNLLQATHDLQQTRLILTSEKLFGA</sequence>
<evidence type="ECO:0000313" key="1">
    <source>
        <dbReference type="EMBL" id="KXH61450.1"/>
    </source>
</evidence>
<dbReference type="AlphaFoldDB" id="A0A135UM26"/>
<reference evidence="1 2" key="1">
    <citation type="submission" date="2014-02" db="EMBL/GenBank/DDBJ databases">
        <title>The genome sequence of Colletotrichum salicis CBS 607.94.</title>
        <authorList>
            <person name="Baroncelli R."/>
            <person name="Thon M.R."/>
        </authorList>
    </citation>
    <scope>NUCLEOTIDE SEQUENCE [LARGE SCALE GENOMIC DNA]</scope>
    <source>
        <strain evidence="1 2">CBS 607.94</strain>
    </source>
</reference>